<comment type="function">
    <text evidence="5">Catalyzes the reversible phosphorolytic breakdown of the N-glycosidic bond in the beta-(deoxy)ribonucleoside molecules, with the formation of the corresponding free purine bases and pentose-1-phosphate.</text>
</comment>
<comment type="catalytic activity">
    <reaction evidence="4">
        <text>uridine + phosphate = alpha-D-ribose 1-phosphate + uracil</text>
        <dbReference type="Rhea" id="RHEA:24388"/>
        <dbReference type="ChEBI" id="CHEBI:16704"/>
        <dbReference type="ChEBI" id="CHEBI:17568"/>
        <dbReference type="ChEBI" id="CHEBI:43474"/>
        <dbReference type="ChEBI" id="CHEBI:57720"/>
        <dbReference type="EC" id="2.4.2.3"/>
    </reaction>
</comment>
<dbReference type="HAMAP" id="MF_01627">
    <property type="entry name" value="Pur_nucleosid_phosp"/>
    <property type="match status" value="1"/>
</dbReference>
<protein>
    <recommendedName>
        <fullName evidence="5">Purine nucleoside phosphorylase DeoD-type</fullName>
        <shortName evidence="5">PNP</shortName>
        <ecNumber evidence="5">2.4.2.1</ecNumber>
    </recommendedName>
</protein>
<feature type="binding site" description="in other chain" evidence="5">
    <location>
        <position position="20"/>
    </location>
    <ligand>
        <name>phosphate</name>
        <dbReference type="ChEBI" id="CHEBI:43474"/>
        <note>ligand shared between dimeric partners</note>
    </ligand>
</feature>
<dbReference type="InterPro" id="IPR000845">
    <property type="entry name" value="Nucleoside_phosphorylase_d"/>
</dbReference>
<evidence type="ECO:0000256" key="5">
    <source>
        <dbReference type="HAMAP-Rule" id="MF_01627"/>
    </source>
</evidence>
<comment type="subunit">
    <text evidence="5">Homohexamer; trimer of homodimers.</text>
</comment>
<evidence type="ECO:0000259" key="6">
    <source>
        <dbReference type="Pfam" id="PF01048"/>
    </source>
</evidence>
<feature type="domain" description="Nucleoside phosphorylase" evidence="6">
    <location>
        <begin position="16"/>
        <end position="216"/>
    </location>
</feature>
<dbReference type="InterPro" id="IPR018016">
    <property type="entry name" value="Nucleoside_phosphorylase_CS"/>
</dbReference>
<dbReference type="GO" id="GO:0004731">
    <property type="term" value="F:purine-nucleoside phosphorylase activity"/>
    <property type="evidence" value="ECO:0007669"/>
    <property type="project" value="UniProtKB-EC"/>
</dbReference>
<name>A0ABV3SSF5_9HYPH</name>
<keyword evidence="2 5" id="KW-0328">Glycosyltransferase</keyword>
<dbReference type="SUPFAM" id="SSF53167">
    <property type="entry name" value="Purine and uridine phosphorylases"/>
    <property type="match status" value="1"/>
</dbReference>
<comment type="catalytic activity">
    <reaction evidence="5">
        <text>a purine D-ribonucleoside + phosphate = a purine nucleobase + alpha-D-ribose 1-phosphate</text>
        <dbReference type="Rhea" id="RHEA:19805"/>
        <dbReference type="ChEBI" id="CHEBI:26386"/>
        <dbReference type="ChEBI" id="CHEBI:43474"/>
        <dbReference type="ChEBI" id="CHEBI:57720"/>
        <dbReference type="ChEBI" id="CHEBI:142355"/>
        <dbReference type="EC" id="2.4.2.1"/>
    </reaction>
</comment>
<evidence type="ECO:0000256" key="2">
    <source>
        <dbReference type="ARBA" id="ARBA00022676"/>
    </source>
</evidence>
<evidence type="ECO:0000256" key="1">
    <source>
        <dbReference type="ARBA" id="ARBA00010456"/>
    </source>
</evidence>
<feature type="binding site" evidence="5">
    <location>
        <position position="43"/>
    </location>
    <ligand>
        <name>phosphate</name>
        <dbReference type="ChEBI" id="CHEBI:43474"/>
        <note>ligand shared between dimeric partners</note>
    </ligand>
</feature>
<dbReference type="EC" id="2.4.2.1" evidence="5"/>
<feature type="active site" description="Proton donor" evidence="5">
    <location>
        <position position="205"/>
    </location>
</feature>
<evidence type="ECO:0000313" key="7">
    <source>
        <dbReference type="EMBL" id="MEX0409133.1"/>
    </source>
</evidence>
<dbReference type="NCBIfam" id="NF004489">
    <property type="entry name" value="PRK05819.1"/>
    <property type="match status" value="1"/>
</dbReference>
<dbReference type="NCBIfam" id="TIGR00107">
    <property type="entry name" value="deoD"/>
    <property type="match status" value="1"/>
</dbReference>
<dbReference type="InterPro" id="IPR004402">
    <property type="entry name" value="DeoD-type"/>
</dbReference>
<keyword evidence="8" id="KW-1185">Reference proteome</keyword>
<dbReference type="PANTHER" id="PTHR43691:SF11">
    <property type="entry name" value="FI09636P-RELATED"/>
    <property type="match status" value="1"/>
</dbReference>
<feature type="site" description="Important for catalytic activity" evidence="5">
    <location>
        <position position="218"/>
    </location>
</feature>
<keyword evidence="3 5" id="KW-0808">Transferase</keyword>
<sequence>MTPHNEAQVGDYAPTVLLSGDPLRSEWIAETFLEKARCVNRIRGALGYTGSYRGMPVSVQTTGIGIPSLSIYVHELLETYGAKALFRVGTCGGLQDHVRIREVVISQAAGTDSCADGRTFGDFRFAPSPDFSLLGMAADHAKGSGLAHHVGPTASSDVFYHSAGDERFRPLRSHGVLAVDMETSGFYTLAARFGARALSICMVVDNIFTHDAIAESERQAVFRPMVELALATASKAFRLEQ</sequence>
<dbReference type="CDD" id="cd09006">
    <property type="entry name" value="PNP_EcPNPI-like"/>
    <property type="match status" value="1"/>
</dbReference>
<dbReference type="Pfam" id="PF01048">
    <property type="entry name" value="PNP_UDP_1"/>
    <property type="match status" value="1"/>
</dbReference>
<comment type="caution">
    <text evidence="5">Lacks conserved residue(s) required for the propagation of feature annotation.</text>
</comment>
<comment type="caution">
    <text evidence="7">The sequence shown here is derived from an EMBL/GenBank/DDBJ whole genome shotgun (WGS) entry which is preliminary data.</text>
</comment>
<comment type="catalytic activity">
    <reaction evidence="5">
        <text>a purine 2'-deoxy-D-ribonucleoside + phosphate = a purine nucleobase + 2-deoxy-alpha-D-ribose 1-phosphate</text>
        <dbReference type="Rhea" id="RHEA:36431"/>
        <dbReference type="ChEBI" id="CHEBI:26386"/>
        <dbReference type="ChEBI" id="CHEBI:43474"/>
        <dbReference type="ChEBI" id="CHEBI:57259"/>
        <dbReference type="ChEBI" id="CHEBI:142361"/>
        <dbReference type="EC" id="2.4.2.1"/>
    </reaction>
</comment>
<evidence type="ECO:0000313" key="8">
    <source>
        <dbReference type="Proteomes" id="UP001556692"/>
    </source>
</evidence>
<feature type="binding site" evidence="5">
    <location>
        <position position="4"/>
    </location>
    <ligand>
        <name>a purine D-ribonucleoside</name>
        <dbReference type="ChEBI" id="CHEBI:142355"/>
        <note>ligand shared between dimeric partners</note>
    </ligand>
</feature>
<comment type="similarity">
    <text evidence="1 5">Belongs to the PNP/UDP phosphorylase family.</text>
</comment>
<dbReference type="Proteomes" id="UP001556692">
    <property type="component" value="Unassembled WGS sequence"/>
</dbReference>
<dbReference type="PANTHER" id="PTHR43691">
    <property type="entry name" value="URIDINE PHOSPHORYLASE"/>
    <property type="match status" value="1"/>
</dbReference>
<evidence type="ECO:0000256" key="3">
    <source>
        <dbReference type="ARBA" id="ARBA00022679"/>
    </source>
</evidence>
<dbReference type="InterPro" id="IPR035994">
    <property type="entry name" value="Nucleoside_phosphorylase_sf"/>
</dbReference>
<dbReference type="PROSITE" id="PS01232">
    <property type="entry name" value="PNP_UDP_1"/>
    <property type="match status" value="1"/>
</dbReference>
<evidence type="ECO:0000256" key="4">
    <source>
        <dbReference type="ARBA" id="ARBA00048447"/>
    </source>
</evidence>
<dbReference type="Gene3D" id="3.40.50.1580">
    <property type="entry name" value="Nucleoside phosphorylase domain"/>
    <property type="match status" value="1"/>
</dbReference>
<feature type="binding site" description="in other chain" evidence="5">
    <location>
        <position position="24"/>
    </location>
    <ligand>
        <name>phosphate</name>
        <dbReference type="ChEBI" id="CHEBI:43474"/>
        <note>ligand shared between dimeric partners</note>
    </ligand>
</feature>
<gene>
    <name evidence="5 7" type="primary">deoD</name>
    <name evidence="7" type="ORF">ABGN05_26165</name>
</gene>
<feature type="binding site" description="in other chain" evidence="5">
    <location>
        <begin position="180"/>
        <end position="182"/>
    </location>
    <ligand>
        <name>a purine D-ribonucleoside</name>
        <dbReference type="ChEBI" id="CHEBI:142355"/>
        <note>ligand shared between dimeric partners</note>
    </ligand>
</feature>
<proteinExistence type="inferred from homology"/>
<organism evidence="7 8">
    <name type="scientific">Aquibium pacificus</name>
    <dbReference type="NCBI Taxonomy" id="3153579"/>
    <lineage>
        <taxon>Bacteria</taxon>
        <taxon>Pseudomonadati</taxon>
        <taxon>Pseudomonadota</taxon>
        <taxon>Alphaproteobacteria</taxon>
        <taxon>Hyphomicrobiales</taxon>
        <taxon>Phyllobacteriaceae</taxon>
        <taxon>Aquibium</taxon>
    </lineage>
</organism>
<reference evidence="7 8" key="1">
    <citation type="submission" date="2024-05" db="EMBL/GenBank/DDBJ databases">
        <authorList>
            <person name="Jiang F."/>
        </authorList>
    </citation>
    <scope>NUCLEOTIDE SEQUENCE [LARGE SCALE GENOMIC DNA]</scope>
    <source>
        <strain evidence="7 8">LZ166</strain>
    </source>
</reference>
<dbReference type="EMBL" id="JBDPGJ010000008">
    <property type="protein sequence ID" value="MEX0409133.1"/>
    <property type="molecule type" value="Genomic_DNA"/>
</dbReference>
<accession>A0ABV3SSF5</accession>
<feature type="binding site" description="in other chain" evidence="5">
    <location>
        <begin position="87"/>
        <end position="90"/>
    </location>
    <ligand>
        <name>phosphate</name>
        <dbReference type="ChEBI" id="CHEBI:43474"/>
        <note>ligand shared between dimeric partners</note>
    </ligand>
</feature>
<dbReference type="RefSeq" id="WP_367956991.1">
    <property type="nucleotide sequence ID" value="NZ_JBDPGJ010000008.1"/>
</dbReference>